<evidence type="ECO:0000256" key="2">
    <source>
        <dbReference type="ARBA" id="ARBA00022691"/>
    </source>
</evidence>
<evidence type="ECO:0000256" key="3">
    <source>
        <dbReference type="ARBA" id="ARBA00022723"/>
    </source>
</evidence>
<dbReference type="GO" id="GO:0046872">
    <property type="term" value="F:metal ion binding"/>
    <property type="evidence" value="ECO:0007669"/>
    <property type="project" value="UniProtKB-KW"/>
</dbReference>
<dbReference type="Proteomes" id="UP000002207">
    <property type="component" value="Chromosome"/>
</dbReference>
<evidence type="ECO:0000259" key="6">
    <source>
        <dbReference type="PROSITE" id="PS51918"/>
    </source>
</evidence>
<evidence type="ECO:0000256" key="1">
    <source>
        <dbReference type="ARBA" id="ARBA00001966"/>
    </source>
</evidence>
<dbReference type="AlphaFoldDB" id="C1F416"/>
<dbReference type="InterPro" id="IPR013785">
    <property type="entry name" value="Aldolase_TIM"/>
</dbReference>
<dbReference type="PROSITE" id="PS51918">
    <property type="entry name" value="RADICAL_SAM"/>
    <property type="match status" value="1"/>
</dbReference>
<dbReference type="SMART" id="SM00729">
    <property type="entry name" value="Elp3"/>
    <property type="match status" value="1"/>
</dbReference>
<dbReference type="EMBL" id="CP001472">
    <property type="protein sequence ID" value="ACO33738.1"/>
    <property type="molecule type" value="Genomic_DNA"/>
</dbReference>
<protein>
    <submittedName>
        <fullName evidence="7">Radical SAM domain protein</fullName>
    </submittedName>
</protein>
<dbReference type="GO" id="GO:0003824">
    <property type="term" value="F:catalytic activity"/>
    <property type="evidence" value="ECO:0007669"/>
    <property type="project" value="InterPro"/>
</dbReference>
<keyword evidence="8" id="KW-1185">Reference proteome</keyword>
<dbReference type="HOGENOM" id="CLU_009273_4_5_0"/>
<keyword evidence="3" id="KW-0479">Metal-binding</keyword>
<dbReference type="PANTHER" id="PTHR11228">
    <property type="entry name" value="RADICAL SAM DOMAIN PROTEIN"/>
    <property type="match status" value="1"/>
</dbReference>
<accession>C1F416</accession>
<reference evidence="7 8" key="1">
    <citation type="journal article" date="2009" name="Appl. Environ. Microbiol.">
        <title>Three genomes from the phylum Acidobacteria provide insight into the lifestyles of these microorganisms in soils.</title>
        <authorList>
            <person name="Ward N.L."/>
            <person name="Challacombe J.F."/>
            <person name="Janssen P.H."/>
            <person name="Henrissat B."/>
            <person name="Coutinho P.M."/>
            <person name="Wu M."/>
            <person name="Xie G."/>
            <person name="Haft D.H."/>
            <person name="Sait M."/>
            <person name="Badger J."/>
            <person name="Barabote R.D."/>
            <person name="Bradley B."/>
            <person name="Brettin T.S."/>
            <person name="Brinkac L.M."/>
            <person name="Bruce D."/>
            <person name="Creasy T."/>
            <person name="Daugherty S.C."/>
            <person name="Davidsen T.M."/>
            <person name="DeBoy R.T."/>
            <person name="Detter J.C."/>
            <person name="Dodson R.J."/>
            <person name="Durkin A.S."/>
            <person name="Ganapathy A."/>
            <person name="Gwinn-Giglio M."/>
            <person name="Han C.S."/>
            <person name="Khouri H."/>
            <person name="Kiss H."/>
            <person name="Kothari S.P."/>
            <person name="Madupu R."/>
            <person name="Nelson K.E."/>
            <person name="Nelson W.C."/>
            <person name="Paulsen I."/>
            <person name="Penn K."/>
            <person name="Ren Q."/>
            <person name="Rosovitz M.J."/>
            <person name="Selengut J.D."/>
            <person name="Shrivastava S."/>
            <person name="Sullivan S.A."/>
            <person name="Tapia R."/>
            <person name="Thompson L.S."/>
            <person name="Watkins K.L."/>
            <person name="Yang Q."/>
            <person name="Yu C."/>
            <person name="Zafar N."/>
            <person name="Zhou L."/>
            <person name="Kuske C.R."/>
        </authorList>
    </citation>
    <scope>NUCLEOTIDE SEQUENCE [LARGE SCALE GENOMIC DNA]</scope>
    <source>
        <strain evidence="8">ATCC 51196 / DSM 11244 / BCRC 80197 / JCM 7670 / NBRC 15755 / NCIMB 13165 / 161</strain>
    </source>
</reference>
<dbReference type="SFLD" id="SFLDS00029">
    <property type="entry name" value="Radical_SAM"/>
    <property type="match status" value="1"/>
</dbReference>
<name>C1F416_ACIC5</name>
<dbReference type="eggNOG" id="COG0535">
    <property type="taxonomic scope" value="Bacteria"/>
</dbReference>
<dbReference type="CDD" id="cd01335">
    <property type="entry name" value="Radical_SAM"/>
    <property type="match status" value="1"/>
</dbReference>
<keyword evidence="2" id="KW-0949">S-adenosyl-L-methionine</keyword>
<proteinExistence type="predicted"/>
<dbReference type="SUPFAM" id="SSF102114">
    <property type="entry name" value="Radical SAM enzymes"/>
    <property type="match status" value="1"/>
</dbReference>
<sequence length="329" mass="36918">MGSQFASGLLPKEIRPLSAHIKLTENCQARCISCDYWKTHWKDGLNTARAIALIDEIHDLSIGSLRFTGGEPLLRKDFFEVLERSQARRFKKIVLQTNGLLLERFHEKVNASPITHINVSIDGMRESNDRIRGIDGYFDQAIRGIRLLKDKKIGFSVTLNGVSAAELRELAKMARDLGAELGFNILSRNLFFLANADLVSLWPEKDRVGEIESFVREEMQRPGFEVDYIRDYYSGAQLDEPACVLGYLQVFILSNGDVLTGCYPLPPVGNVVQSSLKEILHSEAYRRQAEAMVRRECPGCTCGVESSLAMKHAFASGFYELSRLLPKAG</sequence>
<dbReference type="Pfam" id="PF04055">
    <property type="entry name" value="Radical_SAM"/>
    <property type="match status" value="1"/>
</dbReference>
<evidence type="ECO:0000256" key="4">
    <source>
        <dbReference type="ARBA" id="ARBA00023004"/>
    </source>
</evidence>
<dbReference type="STRING" id="240015.ACP_1043"/>
<dbReference type="InterPro" id="IPR058240">
    <property type="entry name" value="rSAM_sf"/>
</dbReference>
<dbReference type="InterPro" id="IPR007197">
    <property type="entry name" value="rSAM"/>
</dbReference>
<organism evidence="7 8">
    <name type="scientific">Acidobacterium capsulatum (strain ATCC 51196 / DSM 11244 / BCRC 80197 / JCM 7670 / NBRC 15755 / NCIMB 13165 / 161)</name>
    <dbReference type="NCBI Taxonomy" id="240015"/>
    <lineage>
        <taxon>Bacteria</taxon>
        <taxon>Pseudomonadati</taxon>
        <taxon>Acidobacteriota</taxon>
        <taxon>Terriglobia</taxon>
        <taxon>Terriglobales</taxon>
        <taxon>Acidobacteriaceae</taxon>
        <taxon>Acidobacterium</taxon>
    </lineage>
</organism>
<keyword evidence="4" id="KW-0408">Iron</keyword>
<dbReference type="InParanoid" id="C1F416"/>
<dbReference type="InterPro" id="IPR023885">
    <property type="entry name" value="4Fe4S-binding_SPASM_dom"/>
</dbReference>
<dbReference type="PANTHER" id="PTHR11228:SF7">
    <property type="entry name" value="PQQA PEPTIDE CYCLASE"/>
    <property type="match status" value="1"/>
</dbReference>
<dbReference type="Pfam" id="PF13186">
    <property type="entry name" value="SPASM"/>
    <property type="match status" value="1"/>
</dbReference>
<dbReference type="GO" id="GO:0051539">
    <property type="term" value="F:4 iron, 4 sulfur cluster binding"/>
    <property type="evidence" value="ECO:0007669"/>
    <property type="project" value="UniProtKB-KW"/>
</dbReference>
<feature type="domain" description="Radical SAM core" evidence="6">
    <location>
        <begin position="13"/>
        <end position="221"/>
    </location>
</feature>
<dbReference type="SFLD" id="SFLDG01067">
    <property type="entry name" value="SPASM/twitch_domain_containing"/>
    <property type="match status" value="1"/>
</dbReference>
<dbReference type="FunCoup" id="C1F416">
    <property type="interactions" value="10"/>
</dbReference>
<evidence type="ECO:0000256" key="5">
    <source>
        <dbReference type="ARBA" id="ARBA00023014"/>
    </source>
</evidence>
<gene>
    <name evidence="7" type="ordered locus">ACP_1043</name>
</gene>
<dbReference type="KEGG" id="aca:ACP_1043"/>
<evidence type="ECO:0000313" key="8">
    <source>
        <dbReference type="Proteomes" id="UP000002207"/>
    </source>
</evidence>
<evidence type="ECO:0000313" key="7">
    <source>
        <dbReference type="EMBL" id="ACO33738.1"/>
    </source>
</evidence>
<keyword evidence="5" id="KW-0411">Iron-sulfur</keyword>
<dbReference type="CDD" id="cd21109">
    <property type="entry name" value="SPASM"/>
    <property type="match status" value="1"/>
</dbReference>
<dbReference type="Gene3D" id="3.20.20.70">
    <property type="entry name" value="Aldolase class I"/>
    <property type="match status" value="1"/>
</dbReference>
<dbReference type="InterPro" id="IPR050377">
    <property type="entry name" value="Radical_SAM_PqqE_MftC-like"/>
</dbReference>
<comment type="cofactor">
    <cofactor evidence="1">
        <name>[4Fe-4S] cluster</name>
        <dbReference type="ChEBI" id="CHEBI:49883"/>
    </cofactor>
</comment>
<dbReference type="InterPro" id="IPR006638">
    <property type="entry name" value="Elp3/MiaA/NifB-like_rSAM"/>
</dbReference>